<feature type="domain" description="Mce/MlaD" evidence="8">
    <location>
        <begin position="634"/>
        <end position="694"/>
    </location>
</feature>
<dbReference type="PANTHER" id="PTHR30462">
    <property type="entry name" value="INTERMEMBRANE TRANSPORT PROTEIN PQIB-RELATED"/>
    <property type="match status" value="1"/>
</dbReference>
<sequence>MSDLPLAKKRPVSNWSAIWVLPLIALLIGGWLGWRAYSQAGVEIQVIFESGEGIQAGKTEVIYKGMSIGKVKRLALDRSESQRGVIATLEMSNDVESHLRAETRFWLVKPSVTLAGITGLEALVSGNYIAVSPGEGEPTYKFKALPEAPPLSDDRPGLHLTLKAERLGSLNRDSPVFYKQIQVGRVKSYALGEDQSTIEVKVYVEPAYASLVRKHTRFWNVSGITIDADLSGIKLRSESLASIVAGGIAFATPEYRKDSPATDPSKPFRLYEDFEAAQSGIKVLVNLSDFAGLKAGRSAVLYNGIKAGSVKTLTVNEDLASATAELTLDPRVEDYLVEGTEFWTVKPSISLSGISGLEALVSGNYIAVRPGKKGGKAKRVFEGRAKAPPMDLSAPGQHLELFSDNLGSLEVGSPVLFHQLKVGSVQSVQLASDNQRMLFAAYIEPEYAHLVNSSTRFWNASGITLKGGLSGVEVKSESLQTLLAGGVAFETPDPQAAKTPKKLLQFNLHESREIALQGGEAITIRLDRVDGLSPGTAIRYKGLEVGKVERIELTEDLQALLLHARITQASQQIARAGTQFWVVKPELSLTRVENLETLVTGQYLEVLPADKLSAKQTQFIALAQPPNKVAPSAGLRLVLSAAQRSSLKAGVPVTYREVPVGKVTGYELGPTADRVLIHILIEPRYMTLVHTGSRFWNTSGVGVDAGLFKGVQVRAESLETIVEGGVAFATPEQEDMGMQAKPGQTFALFEDPQEAWLRWAPKIALP</sequence>
<evidence type="ECO:0000256" key="7">
    <source>
        <dbReference type="SAM" id="Phobius"/>
    </source>
</evidence>
<keyword evidence="2" id="KW-1003">Cell membrane</keyword>
<comment type="caution">
    <text evidence="9">The sequence shown here is derived from an EMBL/GenBank/DDBJ whole genome shotgun (WGS) entry which is preliminary data.</text>
</comment>
<keyword evidence="4 7" id="KW-0812">Transmembrane</keyword>
<dbReference type="RefSeq" id="WP_025164771.1">
    <property type="nucleotide sequence ID" value="NZ_AWSQ01000002.1"/>
</dbReference>
<protein>
    <submittedName>
        <fullName evidence="9">Mammalian cell entry protein</fullName>
    </submittedName>
</protein>
<dbReference type="InterPro" id="IPR051800">
    <property type="entry name" value="PqiA-PqiB_transport"/>
</dbReference>
<proteinExistence type="predicted"/>
<evidence type="ECO:0000313" key="9">
    <source>
        <dbReference type="EMBL" id="KFX69531.1"/>
    </source>
</evidence>
<dbReference type="GO" id="GO:0005886">
    <property type="term" value="C:plasma membrane"/>
    <property type="evidence" value="ECO:0007669"/>
    <property type="project" value="UniProtKB-SubCell"/>
</dbReference>
<feature type="domain" description="Mce/MlaD" evidence="8">
    <location>
        <begin position="519"/>
        <end position="608"/>
    </location>
</feature>
<feature type="domain" description="Mce/MlaD" evidence="8">
    <location>
        <begin position="41"/>
        <end position="134"/>
    </location>
</feature>
<evidence type="ECO:0000259" key="8">
    <source>
        <dbReference type="Pfam" id="PF02470"/>
    </source>
</evidence>
<evidence type="ECO:0000313" key="10">
    <source>
        <dbReference type="Proteomes" id="UP000030063"/>
    </source>
</evidence>
<dbReference type="STRING" id="1395571.TMS3_0108375"/>
<keyword evidence="10" id="KW-1185">Reference proteome</keyword>
<dbReference type="EMBL" id="AWSQ01000002">
    <property type="protein sequence ID" value="KFX69531.1"/>
    <property type="molecule type" value="Genomic_DNA"/>
</dbReference>
<feature type="domain" description="Mce/MlaD" evidence="8">
    <location>
        <begin position="157"/>
        <end position="222"/>
    </location>
</feature>
<feature type="domain" description="Mce/MlaD" evidence="8">
    <location>
        <begin position="280"/>
        <end position="371"/>
    </location>
</feature>
<feature type="domain" description="Mce/MlaD" evidence="8">
    <location>
        <begin position="396"/>
        <end position="456"/>
    </location>
</feature>
<dbReference type="PANTHER" id="PTHR30462:SF0">
    <property type="entry name" value="INTERMEMBRANE TRANSPORT PROTEIN YEBT"/>
    <property type="match status" value="1"/>
</dbReference>
<dbReference type="Pfam" id="PF02470">
    <property type="entry name" value="MlaD"/>
    <property type="match status" value="6"/>
</dbReference>
<evidence type="ECO:0000256" key="5">
    <source>
        <dbReference type="ARBA" id="ARBA00022989"/>
    </source>
</evidence>
<organism evidence="9 10">
    <name type="scientific">Pseudomonas taeanensis MS-3</name>
    <dbReference type="NCBI Taxonomy" id="1395571"/>
    <lineage>
        <taxon>Bacteria</taxon>
        <taxon>Pseudomonadati</taxon>
        <taxon>Pseudomonadota</taxon>
        <taxon>Gammaproteobacteria</taxon>
        <taxon>Pseudomonadales</taxon>
        <taxon>Pseudomonadaceae</taxon>
        <taxon>Pseudomonas</taxon>
    </lineage>
</organism>
<feature type="transmembrane region" description="Helical" evidence="7">
    <location>
        <begin position="12"/>
        <end position="34"/>
    </location>
</feature>
<keyword evidence="6 7" id="KW-0472">Membrane</keyword>
<gene>
    <name evidence="9" type="ORF">TMS3_0108375</name>
</gene>
<keyword evidence="3" id="KW-0997">Cell inner membrane</keyword>
<dbReference type="InterPro" id="IPR003399">
    <property type="entry name" value="Mce/MlaD"/>
</dbReference>
<evidence type="ECO:0000256" key="2">
    <source>
        <dbReference type="ARBA" id="ARBA00022475"/>
    </source>
</evidence>
<dbReference type="OrthoDB" id="9806984at2"/>
<comment type="subcellular location">
    <subcellularLocation>
        <location evidence="1">Cell inner membrane</location>
    </subcellularLocation>
</comment>
<evidence type="ECO:0000256" key="6">
    <source>
        <dbReference type="ARBA" id="ARBA00023136"/>
    </source>
</evidence>
<evidence type="ECO:0000256" key="3">
    <source>
        <dbReference type="ARBA" id="ARBA00022519"/>
    </source>
</evidence>
<dbReference type="AlphaFoldDB" id="A0A0A1YKC0"/>
<name>A0A0A1YKC0_9PSED</name>
<keyword evidence="5 7" id="KW-1133">Transmembrane helix</keyword>
<reference evidence="9 10" key="1">
    <citation type="journal article" date="2014" name="Genome Announc.">
        <title>Draft Genome Sequence of Petroleum Oil-Degrading Marine Bacterium Pseudomonas taeanensis Strain MS-3, Isolated from a Crude Oil-Contaminated Seashore.</title>
        <authorList>
            <person name="Lee S.Y."/>
            <person name="Kim S.H."/>
            <person name="Lee D.G."/>
            <person name="Shin S."/>
            <person name="Yun S.H."/>
            <person name="Choi C.W."/>
            <person name="Chung Y.H."/>
            <person name="Choi J.S."/>
            <person name="Kahng H.Y."/>
            <person name="Kim S.I."/>
        </authorList>
    </citation>
    <scope>NUCLEOTIDE SEQUENCE [LARGE SCALE GENOMIC DNA]</scope>
    <source>
        <strain evidence="9 10">MS-3</strain>
    </source>
</reference>
<dbReference type="Proteomes" id="UP000030063">
    <property type="component" value="Unassembled WGS sequence"/>
</dbReference>
<accession>A0A0A1YKC0</accession>
<dbReference type="eggNOG" id="COG3008">
    <property type="taxonomic scope" value="Bacteria"/>
</dbReference>
<evidence type="ECO:0000256" key="1">
    <source>
        <dbReference type="ARBA" id="ARBA00004533"/>
    </source>
</evidence>
<evidence type="ECO:0000256" key="4">
    <source>
        <dbReference type="ARBA" id="ARBA00022692"/>
    </source>
</evidence>